<dbReference type="InterPro" id="IPR035979">
    <property type="entry name" value="RBD_domain_sf"/>
</dbReference>
<evidence type="ECO:0000259" key="5">
    <source>
        <dbReference type="PROSITE" id="PS50102"/>
    </source>
</evidence>
<dbReference type="PANTHER" id="PTHR24012">
    <property type="entry name" value="RNA BINDING PROTEIN"/>
    <property type="match status" value="1"/>
</dbReference>
<evidence type="ECO:0000313" key="7">
    <source>
        <dbReference type="Proteomes" id="UP000324800"/>
    </source>
</evidence>
<feature type="domain" description="RRM" evidence="5">
    <location>
        <begin position="45"/>
        <end position="125"/>
    </location>
</feature>
<dbReference type="Pfam" id="PF00076">
    <property type="entry name" value="RRM_1"/>
    <property type="match status" value="1"/>
</dbReference>
<dbReference type="SUPFAM" id="SSF54928">
    <property type="entry name" value="RNA-binding domain, RBD"/>
    <property type="match status" value="1"/>
</dbReference>
<dbReference type="SMART" id="SM00360">
    <property type="entry name" value="RRM"/>
    <property type="match status" value="1"/>
</dbReference>
<evidence type="ECO:0000256" key="2">
    <source>
        <dbReference type="ARBA" id="ARBA00022884"/>
    </source>
</evidence>
<evidence type="ECO:0000256" key="3">
    <source>
        <dbReference type="PROSITE-ProRule" id="PRU00176"/>
    </source>
</evidence>
<comment type="caution">
    <text evidence="6">The sequence shown here is derived from an EMBL/GenBank/DDBJ whole genome shotgun (WGS) entry which is preliminary data.</text>
</comment>
<dbReference type="PROSITE" id="PS50102">
    <property type="entry name" value="RRM"/>
    <property type="match status" value="1"/>
</dbReference>
<dbReference type="OrthoDB" id="439808at2759"/>
<proteinExistence type="predicted"/>
<dbReference type="InterPro" id="IPR000504">
    <property type="entry name" value="RRM_dom"/>
</dbReference>
<dbReference type="Proteomes" id="UP000324800">
    <property type="component" value="Unassembled WGS sequence"/>
</dbReference>
<keyword evidence="4" id="KW-0175">Coiled coil</keyword>
<dbReference type="EMBL" id="SNRW01050561">
    <property type="protein sequence ID" value="KAA6308958.1"/>
    <property type="molecule type" value="Genomic_DNA"/>
</dbReference>
<evidence type="ECO:0000313" key="6">
    <source>
        <dbReference type="EMBL" id="KAA6308958.1"/>
    </source>
</evidence>
<keyword evidence="1" id="KW-0677">Repeat</keyword>
<dbReference type="GO" id="GO:0003723">
    <property type="term" value="F:RNA binding"/>
    <property type="evidence" value="ECO:0007669"/>
    <property type="project" value="UniProtKB-UniRule"/>
</dbReference>
<gene>
    <name evidence="6" type="ORF">EZS28_056593</name>
</gene>
<sequence>MFDFYYQNLRRIIEEEEERRREEDQRRKAQEEMNPQLPQQNVDLKTLFINNLHSDTTEVNLQKKFSIFNITGCKIPRNQQGAIHHGFINFSNEDDARRALKSMNGTLIDGKRIDGSVLEVKIQQNQSSAQIPQLSEISSIIIRN</sequence>
<name>A0A5J4PJE4_9EUKA</name>
<feature type="coiled-coil region" evidence="4">
    <location>
        <begin position="6"/>
        <end position="34"/>
    </location>
</feature>
<dbReference type="Gene3D" id="3.30.70.330">
    <property type="match status" value="1"/>
</dbReference>
<feature type="non-terminal residue" evidence="6">
    <location>
        <position position="144"/>
    </location>
</feature>
<dbReference type="CDD" id="cd00590">
    <property type="entry name" value="RRM_SF"/>
    <property type="match status" value="1"/>
</dbReference>
<accession>A0A5J4PJE4</accession>
<organism evidence="6 7">
    <name type="scientific">Streblomastix strix</name>
    <dbReference type="NCBI Taxonomy" id="222440"/>
    <lineage>
        <taxon>Eukaryota</taxon>
        <taxon>Metamonada</taxon>
        <taxon>Preaxostyla</taxon>
        <taxon>Oxymonadida</taxon>
        <taxon>Streblomastigidae</taxon>
        <taxon>Streblomastix</taxon>
    </lineage>
</organism>
<keyword evidence="2 3" id="KW-0694">RNA-binding</keyword>
<protein>
    <recommendedName>
        <fullName evidence="5">RRM domain-containing protein</fullName>
    </recommendedName>
</protein>
<reference evidence="6 7" key="1">
    <citation type="submission" date="2019-03" db="EMBL/GenBank/DDBJ databases">
        <title>Single cell metagenomics reveals metabolic interactions within the superorganism composed of flagellate Streblomastix strix and complex community of Bacteroidetes bacteria on its surface.</title>
        <authorList>
            <person name="Treitli S.C."/>
            <person name="Kolisko M."/>
            <person name="Husnik F."/>
            <person name="Keeling P."/>
            <person name="Hampl V."/>
        </authorList>
    </citation>
    <scope>NUCLEOTIDE SEQUENCE [LARGE SCALE GENOMIC DNA]</scope>
    <source>
        <strain evidence="6">ST1C</strain>
    </source>
</reference>
<dbReference type="InterPro" id="IPR012677">
    <property type="entry name" value="Nucleotide-bd_a/b_plait_sf"/>
</dbReference>
<evidence type="ECO:0000256" key="1">
    <source>
        <dbReference type="ARBA" id="ARBA00022737"/>
    </source>
</evidence>
<dbReference type="AlphaFoldDB" id="A0A5J4PJE4"/>
<evidence type="ECO:0000256" key="4">
    <source>
        <dbReference type="SAM" id="Coils"/>
    </source>
</evidence>